<keyword evidence="8 15" id="KW-0378">Hydrolase</keyword>
<comment type="pathway">
    <text evidence="3 15">Cofactor biosynthesis; riboflavin biosynthesis; 5-amino-6-(D-ribitylamino)uracil from GTP: step 3/4.</text>
</comment>
<dbReference type="SUPFAM" id="SSF53597">
    <property type="entry name" value="Dihydrofolate reductase-like"/>
    <property type="match status" value="1"/>
</dbReference>
<keyword evidence="12" id="KW-0511">Multifunctional enzyme</keyword>
<comment type="cofactor">
    <cofactor evidence="15 18">
        <name>Zn(2+)</name>
        <dbReference type="ChEBI" id="CHEBI:29105"/>
    </cofactor>
    <text evidence="15 18">Binds 1 zinc ion.</text>
</comment>
<proteinExistence type="inferred from homology"/>
<evidence type="ECO:0000259" key="19">
    <source>
        <dbReference type="PROSITE" id="PS51747"/>
    </source>
</evidence>
<dbReference type="GO" id="GO:0050661">
    <property type="term" value="F:NADP binding"/>
    <property type="evidence" value="ECO:0007669"/>
    <property type="project" value="InterPro"/>
</dbReference>
<dbReference type="UniPathway" id="UPA00275">
    <property type="reaction ID" value="UER00401"/>
</dbReference>
<evidence type="ECO:0000256" key="17">
    <source>
        <dbReference type="PIRSR" id="PIRSR006769-2"/>
    </source>
</evidence>
<dbReference type="Gene3D" id="3.40.140.10">
    <property type="entry name" value="Cytidine Deaminase, domain 2"/>
    <property type="match status" value="1"/>
</dbReference>
<dbReference type="GO" id="GO:0008835">
    <property type="term" value="F:diaminohydroxyphosphoribosylaminopyrimidine deaminase activity"/>
    <property type="evidence" value="ECO:0007669"/>
    <property type="project" value="UniProtKB-EC"/>
</dbReference>
<comment type="function">
    <text evidence="1 15">Converts 2,5-diamino-6-(ribosylamino)-4(3h)-pyrimidinone 5'-phosphate into 5-amino-6-(ribosylamino)-2,4(1h,3h)-pyrimidinedione 5'-phosphate.</text>
</comment>
<comment type="similarity">
    <text evidence="5 15">In the C-terminal section; belongs to the HTP reductase family.</text>
</comment>
<feature type="binding site" evidence="17">
    <location>
        <position position="169"/>
    </location>
    <ligand>
        <name>NADP(+)</name>
        <dbReference type="ChEBI" id="CHEBI:58349"/>
    </ligand>
</feature>
<evidence type="ECO:0000256" key="5">
    <source>
        <dbReference type="ARBA" id="ARBA00007417"/>
    </source>
</evidence>
<dbReference type="EC" id="1.1.1.193" evidence="15"/>
<dbReference type="NCBIfam" id="TIGR00326">
    <property type="entry name" value="eubact_ribD"/>
    <property type="match status" value="1"/>
</dbReference>
<feature type="binding site" evidence="17">
    <location>
        <position position="206"/>
    </location>
    <ligand>
        <name>substrate</name>
    </ligand>
</feature>
<dbReference type="InterPro" id="IPR002125">
    <property type="entry name" value="CMP_dCMP_dom"/>
</dbReference>
<dbReference type="FunFam" id="3.40.140.10:FF:000025">
    <property type="entry name" value="Riboflavin biosynthesis protein RibD"/>
    <property type="match status" value="1"/>
</dbReference>
<feature type="binding site" evidence="17">
    <location>
        <begin position="293"/>
        <end position="299"/>
    </location>
    <ligand>
        <name>NADP(+)</name>
        <dbReference type="ChEBI" id="CHEBI:58349"/>
    </ligand>
</feature>
<evidence type="ECO:0000256" key="11">
    <source>
        <dbReference type="ARBA" id="ARBA00023002"/>
    </source>
</evidence>
<evidence type="ECO:0000256" key="1">
    <source>
        <dbReference type="ARBA" id="ARBA00002151"/>
    </source>
</evidence>
<comment type="similarity">
    <text evidence="4 15">In the N-terminal section; belongs to the cytidine and deoxycytidylate deaminase family.</text>
</comment>
<evidence type="ECO:0000256" key="15">
    <source>
        <dbReference type="PIRNR" id="PIRNR006769"/>
    </source>
</evidence>
<dbReference type="InterPro" id="IPR024072">
    <property type="entry name" value="DHFR-like_dom_sf"/>
</dbReference>
<feature type="binding site" evidence="17">
    <location>
        <position position="183"/>
    </location>
    <ligand>
        <name>substrate</name>
    </ligand>
</feature>
<feature type="binding site" evidence="17">
    <location>
        <position position="291"/>
    </location>
    <ligand>
        <name>substrate</name>
    </ligand>
</feature>
<dbReference type="RefSeq" id="WP_122628854.1">
    <property type="nucleotide sequence ID" value="NZ_UPPP01000083.1"/>
</dbReference>
<dbReference type="PROSITE" id="PS00903">
    <property type="entry name" value="CYT_DCMP_DEAMINASES_1"/>
    <property type="match status" value="1"/>
</dbReference>
<evidence type="ECO:0000256" key="10">
    <source>
        <dbReference type="ARBA" id="ARBA00022857"/>
    </source>
</evidence>
<feature type="binding site" evidence="18">
    <location>
        <position position="83"/>
    </location>
    <ligand>
        <name>Zn(2+)</name>
        <dbReference type="ChEBI" id="CHEBI:29105"/>
        <note>catalytic</note>
    </ligand>
</feature>
<dbReference type="GO" id="GO:0009231">
    <property type="term" value="P:riboflavin biosynthetic process"/>
    <property type="evidence" value="ECO:0007669"/>
    <property type="project" value="UniProtKB-UniPathway"/>
</dbReference>
<evidence type="ECO:0000256" key="16">
    <source>
        <dbReference type="PIRSR" id="PIRSR006769-1"/>
    </source>
</evidence>
<dbReference type="Proteomes" id="UP000277811">
    <property type="component" value="Unassembled WGS sequence"/>
</dbReference>
<evidence type="ECO:0000256" key="3">
    <source>
        <dbReference type="ARBA" id="ARBA00004910"/>
    </source>
</evidence>
<keyword evidence="11 15" id="KW-0560">Oxidoreductase</keyword>
<evidence type="ECO:0000256" key="4">
    <source>
        <dbReference type="ARBA" id="ARBA00005259"/>
    </source>
</evidence>
<dbReference type="Pfam" id="PF00383">
    <property type="entry name" value="dCMP_cyt_deam_1"/>
    <property type="match status" value="1"/>
</dbReference>
<dbReference type="PIRSF" id="PIRSF006769">
    <property type="entry name" value="RibD"/>
    <property type="match status" value="1"/>
</dbReference>
<dbReference type="CDD" id="cd01284">
    <property type="entry name" value="Riboflavin_deaminase-reductase"/>
    <property type="match status" value="1"/>
</dbReference>
<dbReference type="PANTHER" id="PTHR38011">
    <property type="entry name" value="DIHYDROFOLATE REDUCTASE FAMILY PROTEIN (AFU_ORTHOLOGUE AFUA_8G06820)"/>
    <property type="match status" value="1"/>
</dbReference>
<dbReference type="NCBIfam" id="TIGR00227">
    <property type="entry name" value="ribD_Cterm"/>
    <property type="match status" value="1"/>
</dbReference>
<feature type="binding site" evidence="17">
    <location>
        <position position="153"/>
    </location>
    <ligand>
        <name>NADP(+)</name>
        <dbReference type="ChEBI" id="CHEBI:58349"/>
    </ligand>
</feature>
<comment type="catalytic activity">
    <reaction evidence="14 15">
        <text>2,5-diamino-6-hydroxy-4-(5-phosphoribosylamino)-pyrimidine + H2O + H(+) = 5-amino-6-(5-phospho-D-ribosylamino)uracil + NH4(+)</text>
        <dbReference type="Rhea" id="RHEA:21868"/>
        <dbReference type="ChEBI" id="CHEBI:15377"/>
        <dbReference type="ChEBI" id="CHEBI:15378"/>
        <dbReference type="ChEBI" id="CHEBI:28938"/>
        <dbReference type="ChEBI" id="CHEBI:58453"/>
        <dbReference type="ChEBI" id="CHEBI:58614"/>
        <dbReference type="EC" id="3.5.4.26"/>
    </reaction>
</comment>
<keyword evidence="21" id="KW-1185">Reference proteome</keyword>
<dbReference type="InterPro" id="IPR016192">
    <property type="entry name" value="APOBEC/CMP_deaminase_Zn-bd"/>
</dbReference>
<dbReference type="PANTHER" id="PTHR38011:SF7">
    <property type="entry name" value="2,5-DIAMINO-6-RIBOSYLAMINO-4(3H)-PYRIMIDINONE 5'-PHOSPHATE REDUCTASE"/>
    <property type="match status" value="1"/>
</dbReference>
<dbReference type="InterPro" id="IPR002734">
    <property type="entry name" value="RibDG_C"/>
</dbReference>
<dbReference type="SUPFAM" id="SSF53927">
    <property type="entry name" value="Cytidine deaminase-like"/>
    <property type="match status" value="1"/>
</dbReference>
<dbReference type="GO" id="GO:0008703">
    <property type="term" value="F:5-amino-6-(5-phosphoribosylamino)uracil reductase activity"/>
    <property type="evidence" value="ECO:0007669"/>
    <property type="project" value="UniProtKB-EC"/>
</dbReference>
<feature type="binding site" evidence="18">
    <location>
        <position position="74"/>
    </location>
    <ligand>
        <name>Zn(2+)</name>
        <dbReference type="ChEBI" id="CHEBI:29105"/>
        <note>catalytic</note>
    </ligand>
</feature>
<protein>
    <recommendedName>
        <fullName evidence="15">Riboflavin biosynthesis protein RibD</fullName>
    </recommendedName>
    <domain>
        <recommendedName>
            <fullName evidence="15">Diaminohydroxyphosphoribosylaminopyrimidine deaminase</fullName>
            <shortName evidence="15">DRAP deaminase</shortName>
            <ecNumber evidence="15">3.5.4.26</ecNumber>
        </recommendedName>
        <alternativeName>
            <fullName evidence="15">Riboflavin-specific deaminase</fullName>
        </alternativeName>
    </domain>
    <domain>
        <recommendedName>
            <fullName evidence="15">5-amino-6-(5-phosphoribosylamino)uracil reductase</fullName>
            <ecNumber evidence="15">1.1.1.193</ecNumber>
        </recommendedName>
        <alternativeName>
            <fullName evidence="15">HTP reductase</fullName>
        </alternativeName>
    </domain>
</protein>
<dbReference type="GO" id="GO:0008270">
    <property type="term" value="F:zinc ion binding"/>
    <property type="evidence" value="ECO:0007669"/>
    <property type="project" value="InterPro"/>
</dbReference>
<keyword evidence="6 15" id="KW-0686">Riboflavin biosynthesis</keyword>
<comment type="pathway">
    <text evidence="2 15">Cofactor biosynthesis; riboflavin biosynthesis; 5-amino-6-(D-ribitylamino)uracil from GTP: step 2/4.</text>
</comment>
<evidence type="ECO:0000256" key="7">
    <source>
        <dbReference type="ARBA" id="ARBA00022723"/>
    </source>
</evidence>
<name>A0A498RCY7_9FIRM</name>
<evidence type="ECO:0000256" key="18">
    <source>
        <dbReference type="PIRSR" id="PIRSR006769-3"/>
    </source>
</evidence>
<evidence type="ECO:0000256" key="13">
    <source>
        <dbReference type="ARBA" id="ARBA00049861"/>
    </source>
</evidence>
<accession>A0A498RCY7</accession>
<dbReference type="Pfam" id="PF01872">
    <property type="entry name" value="RibD_C"/>
    <property type="match status" value="1"/>
</dbReference>
<evidence type="ECO:0000256" key="6">
    <source>
        <dbReference type="ARBA" id="ARBA00022619"/>
    </source>
</evidence>
<evidence type="ECO:0000313" key="21">
    <source>
        <dbReference type="Proteomes" id="UP000277811"/>
    </source>
</evidence>
<dbReference type="OrthoDB" id="9800865at2"/>
<keyword evidence="9 15" id="KW-0862">Zinc</keyword>
<dbReference type="EC" id="3.5.4.26" evidence="15"/>
<feature type="binding site" evidence="17">
    <location>
        <position position="203"/>
    </location>
    <ligand>
        <name>substrate</name>
    </ligand>
</feature>
<dbReference type="EMBL" id="UPPP01000083">
    <property type="protein sequence ID" value="VBB07933.1"/>
    <property type="molecule type" value="Genomic_DNA"/>
</dbReference>
<evidence type="ECO:0000313" key="20">
    <source>
        <dbReference type="EMBL" id="VBB07933.1"/>
    </source>
</evidence>
<keyword evidence="10 15" id="KW-0521">NADP</keyword>
<evidence type="ECO:0000256" key="14">
    <source>
        <dbReference type="ARBA" id="ARBA00049886"/>
    </source>
</evidence>
<feature type="domain" description="CMP/dCMP-type deaminase" evidence="19">
    <location>
        <begin position="1"/>
        <end position="122"/>
    </location>
</feature>
<dbReference type="InterPro" id="IPR004794">
    <property type="entry name" value="Eubact_RibD"/>
</dbReference>
<evidence type="ECO:0000256" key="12">
    <source>
        <dbReference type="ARBA" id="ARBA00023268"/>
    </source>
</evidence>
<dbReference type="InterPro" id="IPR011549">
    <property type="entry name" value="RibD_C"/>
</dbReference>
<evidence type="ECO:0000256" key="8">
    <source>
        <dbReference type="ARBA" id="ARBA00022801"/>
    </source>
</evidence>
<sequence length="360" mass="37742">MDEYYMRQALALAERGLGRTRPNPMVGAVIVRDNTVVGQGWHKKAGTPHAEIHALTQAGDLARGATLYVTLEPCSHYGRTGPCADAVIQAGIKKVVVAMVDPNPLVAGKGLEKLRAAGIEVVEGILAGQAAGLNEVFIKWVTTGMPFGILKTAMTLDGKIATVSGQSQWITGPPARQFVHTLRDRYDGILVGIGTVLADDPALTARLPQATQNPVRIVADSLARTPLTAKVVNDEAATIVAVLPEAPPERREALQKKGVDVVVVPRGKTGIDLKSLFQILGKRGISSILIEGGPAVNQSALAANVVDKVYWFIAPKIIGGTSAPGPVGGEGISCLDAAILLKNTAIQQVGEDVLVSGYIV</sequence>
<organism evidence="20 21">
    <name type="scientific">Lucifera butyrica</name>
    <dbReference type="NCBI Taxonomy" id="1351585"/>
    <lineage>
        <taxon>Bacteria</taxon>
        <taxon>Bacillati</taxon>
        <taxon>Bacillota</taxon>
        <taxon>Negativicutes</taxon>
        <taxon>Veillonellales</taxon>
        <taxon>Veillonellaceae</taxon>
        <taxon>Lucifera</taxon>
    </lineage>
</organism>
<dbReference type="InterPro" id="IPR050765">
    <property type="entry name" value="Riboflavin_Biosynth_HTPR"/>
</dbReference>
<comment type="catalytic activity">
    <reaction evidence="13 15">
        <text>5-amino-6-(5-phospho-D-ribitylamino)uracil + NADP(+) = 5-amino-6-(5-phospho-D-ribosylamino)uracil + NADPH + H(+)</text>
        <dbReference type="Rhea" id="RHEA:17845"/>
        <dbReference type="ChEBI" id="CHEBI:15378"/>
        <dbReference type="ChEBI" id="CHEBI:57783"/>
        <dbReference type="ChEBI" id="CHEBI:58349"/>
        <dbReference type="ChEBI" id="CHEBI:58421"/>
        <dbReference type="ChEBI" id="CHEBI:58453"/>
        <dbReference type="EC" id="1.1.1.193"/>
    </reaction>
</comment>
<feature type="binding site" evidence="17">
    <location>
        <position position="167"/>
    </location>
    <ligand>
        <name>substrate</name>
    </ligand>
</feature>
<dbReference type="InterPro" id="IPR016193">
    <property type="entry name" value="Cytidine_deaminase-like"/>
</dbReference>
<evidence type="ECO:0000256" key="2">
    <source>
        <dbReference type="ARBA" id="ARBA00004882"/>
    </source>
</evidence>
<feature type="binding site" evidence="18">
    <location>
        <position position="49"/>
    </location>
    <ligand>
        <name>Zn(2+)</name>
        <dbReference type="ChEBI" id="CHEBI:29105"/>
        <note>catalytic</note>
    </ligand>
</feature>
<dbReference type="AlphaFoldDB" id="A0A498RCY7"/>
<feature type="binding site" evidence="17">
    <location>
        <position position="199"/>
    </location>
    <ligand>
        <name>NADP(+)</name>
        <dbReference type="ChEBI" id="CHEBI:58349"/>
    </ligand>
</feature>
<reference evidence="20 21" key="1">
    <citation type="submission" date="2018-06" db="EMBL/GenBank/DDBJ databases">
        <authorList>
            <person name="Strepis N."/>
        </authorList>
    </citation>
    <scope>NUCLEOTIDE SEQUENCE [LARGE SCALE GENOMIC DNA]</scope>
    <source>
        <strain evidence="20">LUCI</strain>
    </source>
</reference>
<dbReference type="PROSITE" id="PS51747">
    <property type="entry name" value="CYT_DCMP_DEAMINASES_2"/>
    <property type="match status" value="1"/>
</dbReference>
<feature type="binding site" evidence="17">
    <location>
        <position position="221"/>
    </location>
    <ligand>
        <name>NADP(+)</name>
        <dbReference type="ChEBI" id="CHEBI:58349"/>
    </ligand>
</feature>
<feature type="active site" description="Proton donor" evidence="16">
    <location>
        <position position="51"/>
    </location>
</feature>
<dbReference type="Gene3D" id="3.40.430.10">
    <property type="entry name" value="Dihydrofolate Reductase, subunit A"/>
    <property type="match status" value="1"/>
</dbReference>
<keyword evidence="7 15" id="KW-0479">Metal-binding</keyword>
<gene>
    <name evidence="20" type="ORF">LUCI_3198</name>
</gene>
<feature type="binding site" evidence="17">
    <location>
        <position position="195"/>
    </location>
    <ligand>
        <name>NADP(+)</name>
        <dbReference type="ChEBI" id="CHEBI:58349"/>
    </ligand>
</feature>
<evidence type="ECO:0000256" key="9">
    <source>
        <dbReference type="ARBA" id="ARBA00022833"/>
    </source>
</evidence>